<evidence type="ECO:0000313" key="3">
    <source>
        <dbReference type="Proteomes" id="UP000887116"/>
    </source>
</evidence>
<name>A0A8X6HGV0_TRICU</name>
<dbReference type="OrthoDB" id="6359816at2759"/>
<gene>
    <name evidence="2" type="primary">Tdpoz3</name>
    <name evidence="2" type="ORF">TNCT_232931</name>
</gene>
<evidence type="ECO:0000259" key="1">
    <source>
        <dbReference type="PROSITE" id="PS50097"/>
    </source>
</evidence>
<dbReference type="InterPro" id="IPR000210">
    <property type="entry name" value="BTB/POZ_dom"/>
</dbReference>
<dbReference type="CDD" id="cd18186">
    <property type="entry name" value="BTB_POZ_ZBTB_KLHL-like"/>
    <property type="match status" value="1"/>
</dbReference>
<feature type="domain" description="BTB" evidence="1">
    <location>
        <begin position="50"/>
        <end position="118"/>
    </location>
</feature>
<dbReference type="Proteomes" id="UP000887116">
    <property type="component" value="Unassembled WGS sequence"/>
</dbReference>
<sequence length="212" mass="24627">MGTAFEGIEKTHKGIPSPNLRNQVIESKQVDTSNGLKYDLESMYNQRLFCDVKLRTKSEFFEAHRSILSARSPVFRAMFTTTKTKEKSKELVVLTDLDADIMHRMLLYLYTDTLEDLKWETAFKLYAAATKYQILPLKDCCSAFLMSNLTVNNVCEVLILAYTIQDIDLKKIVQDYILKHEKAIFHSKEWRLLLDTHTKLVAETMHLKYTSE</sequence>
<keyword evidence="3" id="KW-1185">Reference proteome</keyword>
<dbReference type="SMART" id="SM00225">
    <property type="entry name" value="BTB"/>
    <property type="match status" value="1"/>
</dbReference>
<accession>A0A8X6HGV0</accession>
<dbReference type="EMBL" id="BMAO01015590">
    <property type="protein sequence ID" value="GFR02824.1"/>
    <property type="molecule type" value="Genomic_DNA"/>
</dbReference>
<reference evidence="2" key="1">
    <citation type="submission" date="2020-07" db="EMBL/GenBank/DDBJ databases">
        <title>Multicomponent nature underlies the extraordinary mechanical properties of spider dragline silk.</title>
        <authorList>
            <person name="Kono N."/>
            <person name="Nakamura H."/>
            <person name="Mori M."/>
            <person name="Yoshida Y."/>
            <person name="Ohtoshi R."/>
            <person name="Malay A.D."/>
            <person name="Moran D.A.P."/>
            <person name="Tomita M."/>
            <person name="Numata K."/>
            <person name="Arakawa K."/>
        </authorList>
    </citation>
    <scope>NUCLEOTIDE SEQUENCE</scope>
</reference>
<organism evidence="2 3">
    <name type="scientific">Trichonephila clavata</name>
    <name type="common">Joro spider</name>
    <name type="synonym">Nephila clavata</name>
    <dbReference type="NCBI Taxonomy" id="2740835"/>
    <lineage>
        <taxon>Eukaryota</taxon>
        <taxon>Metazoa</taxon>
        <taxon>Ecdysozoa</taxon>
        <taxon>Arthropoda</taxon>
        <taxon>Chelicerata</taxon>
        <taxon>Arachnida</taxon>
        <taxon>Araneae</taxon>
        <taxon>Araneomorphae</taxon>
        <taxon>Entelegynae</taxon>
        <taxon>Araneoidea</taxon>
        <taxon>Nephilidae</taxon>
        <taxon>Trichonephila</taxon>
    </lineage>
</organism>
<evidence type="ECO:0000313" key="2">
    <source>
        <dbReference type="EMBL" id="GFR02824.1"/>
    </source>
</evidence>
<dbReference type="Gene3D" id="3.30.710.10">
    <property type="entry name" value="Potassium Channel Kv1.1, Chain A"/>
    <property type="match status" value="1"/>
</dbReference>
<dbReference type="PROSITE" id="PS50097">
    <property type="entry name" value="BTB"/>
    <property type="match status" value="1"/>
</dbReference>
<dbReference type="Gene3D" id="1.25.40.420">
    <property type="match status" value="1"/>
</dbReference>
<comment type="caution">
    <text evidence="2">The sequence shown here is derived from an EMBL/GenBank/DDBJ whole genome shotgun (WGS) entry which is preliminary data.</text>
</comment>
<dbReference type="InterPro" id="IPR011333">
    <property type="entry name" value="SKP1/BTB/POZ_sf"/>
</dbReference>
<dbReference type="PANTHER" id="PTHR24413">
    <property type="entry name" value="SPECKLE-TYPE POZ PROTEIN"/>
    <property type="match status" value="1"/>
</dbReference>
<protein>
    <submittedName>
        <fullName evidence="2">TD and POZ domain-containing protein 3</fullName>
    </submittedName>
</protein>
<dbReference type="Pfam" id="PF00651">
    <property type="entry name" value="BTB"/>
    <property type="match status" value="1"/>
</dbReference>
<dbReference type="SUPFAM" id="SSF54695">
    <property type="entry name" value="POZ domain"/>
    <property type="match status" value="1"/>
</dbReference>
<dbReference type="AlphaFoldDB" id="A0A8X6HGV0"/>
<proteinExistence type="predicted"/>